<organism evidence="1">
    <name type="scientific">Anguilla anguilla</name>
    <name type="common">European freshwater eel</name>
    <name type="synonym">Muraena anguilla</name>
    <dbReference type="NCBI Taxonomy" id="7936"/>
    <lineage>
        <taxon>Eukaryota</taxon>
        <taxon>Metazoa</taxon>
        <taxon>Chordata</taxon>
        <taxon>Craniata</taxon>
        <taxon>Vertebrata</taxon>
        <taxon>Euteleostomi</taxon>
        <taxon>Actinopterygii</taxon>
        <taxon>Neopterygii</taxon>
        <taxon>Teleostei</taxon>
        <taxon>Anguilliformes</taxon>
        <taxon>Anguillidae</taxon>
        <taxon>Anguilla</taxon>
    </lineage>
</organism>
<reference evidence="1" key="2">
    <citation type="journal article" date="2015" name="Fish Shellfish Immunol.">
        <title>Early steps in the European eel (Anguilla anguilla)-Vibrio vulnificus interaction in the gills: Role of the RtxA13 toxin.</title>
        <authorList>
            <person name="Callol A."/>
            <person name="Pajuelo D."/>
            <person name="Ebbesson L."/>
            <person name="Teles M."/>
            <person name="MacKenzie S."/>
            <person name="Amaro C."/>
        </authorList>
    </citation>
    <scope>NUCLEOTIDE SEQUENCE</scope>
</reference>
<reference evidence="1" key="1">
    <citation type="submission" date="2014-11" db="EMBL/GenBank/DDBJ databases">
        <authorList>
            <person name="Amaro Gonzalez C."/>
        </authorList>
    </citation>
    <scope>NUCLEOTIDE SEQUENCE</scope>
</reference>
<dbReference type="EMBL" id="GBXM01081243">
    <property type="protein sequence ID" value="JAH27334.1"/>
    <property type="molecule type" value="Transcribed_RNA"/>
</dbReference>
<evidence type="ECO:0000313" key="1">
    <source>
        <dbReference type="EMBL" id="JAH27334.1"/>
    </source>
</evidence>
<sequence length="42" mass="4874">MSHCCSFNCITLILLSYCSYKAVRQYILLLLDHLCAEIKPPR</sequence>
<protein>
    <submittedName>
        <fullName evidence="1">Uncharacterized protein</fullName>
    </submittedName>
</protein>
<dbReference type="AlphaFoldDB" id="A0A0E9RE31"/>
<accession>A0A0E9RE31</accession>
<name>A0A0E9RE31_ANGAN</name>
<proteinExistence type="predicted"/>